<name>A0A381XDI9_9ZZZZ</name>
<reference evidence="1" key="1">
    <citation type="submission" date="2018-05" db="EMBL/GenBank/DDBJ databases">
        <authorList>
            <person name="Lanie J.A."/>
            <person name="Ng W.-L."/>
            <person name="Kazmierczak K.M."/>
            <person name="Andrzejewski T.M."/>
            <person name="Davidsen T.M."/>
            <person name="Wayne K.J."/>
            <person name="Tettelin H."/>
            <person name="Glass J.I."/>
            <person name="Rusch D."/>
            <person name="Podicherti R."/>
            <person name="Tsui H.-C.T."/>
            <person name="Winkler M.E."/>
        </authorList>
    </citation>
    <scope>NUCLEOTIDE SEQUENCE</scope>
</reference>
<protein>
    <recommendedName>
        <fullName evidence="2">Fibronectin type-III domain-containing protein</fullName>
    </recommendedName>
</protein>
<evidence type="ECO:0000313" key="1">
    <source>
        <dbReference type="EMBL" id="SVA62809.1"/>
    </source>
</evidence>
<dbReference type="EMBL" id="UINC01014785">
    <property type="protein sequence ID" value="SVA62809.1"/>
    <property type="molecule type" value="Genomic_DNA"/>
</dbReference>
<proteinExistence type="predicted"/>
<accession>A0A381XDI9</accession>
<dbReference type="InterPro" id="IPR013783">
    <property type="entry name" value="Ig-like_fold"/>
</dbReference>
<sequence>MEIRKIWPRIFYGWLVLFMISGPLLGQDGPNVTMVLHPNDNPQMISRFGWDQQIFWVRVTNNEPSSIQYRIVYRLQISNSSITPGTIMTGRTRVGTKQWDGENGHGYLASHSGENIYNNDYSRIEELNVDIGSGPEFNDIVSRTGTLPPGDYELIVELQAKYWSDDDELYFIDPPPVETLYHEWRIVIPVPPLLFIPSDESVIEVTNPTFSWYSLRTASGIKFLYNIRICLVEEGQSREEAMDNLTHWTNDWDIDHTHISGQDNISWIYPPEADPFANGREYVWQVSTYNEDGLYGWDVIDPAVSEIWIFKFGKSPQLISPGQGVIEPGILPSFTWAPVVGAMNYEIWFGDREDPLVEIPIWNAVLNNSSYTYSADAPALIPLPSFQYYWKVRANPLEPIPGAWSEEVFGFAIAPLQLQEPGAGTSVPSLTPEFTWDGPDGVGGYEFRISLADDGQVENPIFIQNVTSETFTYPGDAQALAPGGTYNWKVIVLDQNDNYMGTADEYLDVFNFSVDPIILSSPSEGSSVNSLTPVFSWEAPTGIPAFEFQLFYSENTSAESPDFSVKINSNSYQLNASEFLLTEGNSYFWKIIALDGDDLLMGNLNNYSTFVFNVVGLDLTIPVVTASISDETPNLPTFSLASMVENADGYSIKIASTEEMSEIIWESDILASLPYTLTPGDVNLDFNTTYFVQGQAYQGGVPFGDIGTVFRFTTGNQPGADEQPEITVTF</sequence>
<gene>
    <name evidence="1" type="ORF">METZ01_LOCUS115663</name>
</gene>
<organism evidence="1">
    <name type="scientific">marine metagenome</name>
    <dbReference type="NCBI Taxonomy" id="408172"/>
    <lineage>
        <taxon>unclassified sequences</taxon>
        <taxon>metagenomes</taxon>
        <taxon>ecological metagenomes</taxon>
    </lineage>
</organism>
<evidence type="ECO:0008006" key="2">
    <source>
        <dbReference type="Google" id="ProtNLM"/>
    </source>
</evidence>
<dbReference type="Gene3D" id="2.60.40.10">
    <property type="entry name" value="Immunoglobulins"/>
    <property type="match status" value="4"/>
</dbReference>
<dbReference type="AlphaFoldDB" id="A0A381XDI9"/>